<evidence type="ECO:0000313" key="4">
    <source>
        <dbReference type="Proteomes" id="UP000003081"/>
    </source>
</evidence>
<dbReference type="PROSITE" id="PS51898">
    <property type="entry name" value="TYR_RECOMBINASE"/>
    <property type="match status" value="1"/>
</dbReference>
<accession>C4IM01</accession>
<dbReference type="InterPro" id="IPR002104">
    <property type="entry name" value="Integrase_catalytic"/>
</dbReference>
<dbReference type="EMBL" id="ACOM01000007">
    <property type="protein sequence ID" value="EEP52669.1"/>
    <property type="molecule type" value="Genomic_DNA"/>
</dbReference>
<keyword evidence="4" id="KW-1185">Reference proteome</keyword>
<dbReference type="InterPro" id="IPR011010">
    <property type="entry name" value="DNA_brk_join_enz"/>
</dbReference>
<comment type="caution">
    <text evidence="3">The sequence shown here is derived from an EMBL/GenBank/DDBJ whole genome shotgun (WGS) entry which is preliminary data.</text>
</comment>
<keyword evidence="1" id="KW-0233">DNA recombination</keyword>
<evidence type="ECO:0000259" key="2">
    <source>
        <dbReference type="PROSITE" id="PS51898"/>
    </source>
</evidence>
<organism evidence="3 4">
    <name type="scientific">Clostridium butyricum E4 str. BoNT E BL5262</name>
    <dbReference type="NCBI Taxonomy" id="632245"/>
    <lineage>
        <taxon>Bacteria</taxon>
        <taxon>Bacillati</taxon>
        <taxon>Bacillota</taxon>
        <taxon>Clostridia</taxon>
        <taxon>Eubacteriales</taxon>
        <taxon>Clostridiaceae</taxon>
        <taxon>Clostridium</taxon>
    </lineage>
</organism>
<dbReference type="Gene3D" id="1.10.443.10">
    <property type="entry name" value="Intergrase catalytic core"/>
    <property type="match status" value="1"/>
</dbReference>
<dbReference type="SUPFAM" id="SSF56349">
    <property type="entry name" value="DNA breaking-rejoining enzymes"/>
    <property type="match status" value="1"/>
</dbReference>
<dbReference type="Proteomes" id="UP000003081">
    <property type="component" value="Unassembled WGS sequence"/>
</dbReference>
<sequence>MVILYDTAIRLSELLDLKLSDVNLSGPTLYLRVNGKDDR</sequence>
<proteinExistence type="predicted"/>
<dbReference type="GO" id="GO:0006310">
    <property type="term" value="P:DNA recombination"/>
    <property type="evidence" value="ECO:0007669"/>
    <property type="project" value="UniProtKB-KW"/>
</dbReference>
<dbReference type="GO" id="GO:0003677">
    <property type="term" value="F:DNA binding"/>
    <property type="evidence" value="ECO:0007669"/>
    <property type="project" value="InterPro"/>
</dbReference>
<dbReference type="AlphaFoldDB" id="C4IM01"/>
<dbReference type="GO" id="GO:0015074">
    <property type="term" value="P:DNA integration"/>
    <property type="evidence" value="ECO:0007669"/>
    <property type="project" value="InterPro"/>
</dbReference>
<reference evidence="3 4" key="1">
    <citation type="submission" date="2009-08" db="EMBL/GenBank/DDBJ databases">
        <authorList>
            <person name="Shrivastava S."/>
            <person name="Brinkac L.B."/>
            <person name="Brown J.L."/>
            <person name="Bruce D.B."/>
            <person name="Detter C."/>
            <person name="Green L.D."/>
            <person name="Munk C.A."/>
            <person name="Rogers Y.C."/>
            <person name="Tapia R."/>
            <person name="Sims D.R."/>
            <person name="Smith L.A."/>
            <person name="Smith T.J."/>
            <person name="Sutton G."/>
            <person name="Brettin T."/>
        </authorList>
    </citation>
    <scope>NUCLEOTIDE SEQUENCE [LARGE SCALE GENOMIC DNA]</scope>
    <source>
        <strain evidence="4">E4 str. BoNT E BL5262</strain>
    </source>
</reference>
<gene>
    <name evidence="3" type="ORF">CLP_0179</name>
</gene>
<protein>
    <recommendedName>
        <fullName evidence="2">Tyr recombinase domain-containing protein</fullName>
    </recommendedName>
</protein>
<feature type="domain" description="Tyr recombinase" evidence="2">
    <location>
        <begin position="1"/>
        <end position="39"/>
    </location>
</feature>
<evidence type="ECO:0000313" key="3">
    <source>
        <dbReference type="EMBL" id="EEP52669.1"/>
    </source>
</evidence>
<dbReference type="InterPro" id="IPR013762">
    <property type="entry name" value="Integrase-like_cat_sf"/>
</dbReference>
<evidence type="ECO:0000256" key="1">
    <source>
        <dbReference type="ARBA" id="ARBA00023172"/>
    </source>
</evidence>
<dbReference type="HOGENOM" id="CLU_3307245_0_0_9"/>
<name>C4IM01_CLOBU</name>